<accession>A0A7N9IBU0</accession>
<evidence type="ECO:0000313" key="2">
    <source>
        <dbReference type="Ensembl" id="ENSMFAP00000051275.1"/>
    </source>
</evidence>
<reference evidence="2 3" key="1">
    <citation type="submission" date="2013-03" db="EMBL/GenBank/DDBJ databases">
        <authorList>
            <person name="Warren W."/>
            <person name="Wilson R.K."/>
        </authorList>
    </citation>
    <scope>NUCLEOTIDE SEQUENCE</scope>
</reference>
<dbReference type="GeneTree" id="ENSGT01150000286943"/>
<sequence>CPAHRGPALPLLATPASFPSPAVITREPGAGEGSPGCNLPPELGLGGRGKRKTELAPRSTEQPEAASTGSLALLPRLECSGTTSAHYNFQLLSSSDSPASTSQVAGITGSHHHIWLIFIFLVETGFHHVGQAGLERQTTSDPPSSASQNAGITAMSHCAPPTNMQFHLILTL</sequence>
<name>A0A7N9IBU0_MACFA</name>
<reference evidence="2" key="3">
    <citation type="submission" date="2025-09" db="UniProtKB">
        <authorList>
            <consortium name="Ensembl"/>
        </authorList>
    </citation>
    <scope>IDENTIFICATION</scope>
</reference>
<evidence type="ECO:0000256" key="1">
    <source>
        <dbReference type="SAM" id="MobiDB-lite"/>
    </source>
</evidence>
<protein>
    <submittedName>
        <fullName evidence="2">Uncharacterized protein</fullName>
    </submittedName>
</protein>
<dbReference type="PRINTS" id="PR02045">
    <property type="entry name" value="F138DOMAIN"/>
</dbReference>
<proteinExistence type="predicted"/>
<reference evidence="2" key="2">
    <citation type="submission" date="2025-08" db="UniProtKB">
        <authorList>
            <consortium name="Ensembl"/>
        </authorList>
    </citation>
    <scope>IDENTIFICATION</scope>
</reference>
<evidence type="ECO:0000313" key="3">
    <source>
        <dbReference type="Proteomes" id="UP000233100"/>
    </source>
</evidence>
<dbReference type="PANTHER" id="PTHR12138">
    <property type="entry name" value="PRIMATE-EXPANDED PROTEIN FAMILY"/>
    <property type="match status" value="1"/>
</dbReference>
<dbReference type="Ensembl" id="ENSMFAT00000092073.1">
    <property type="protein sequence ID" value="ENSMFAP00000051275.1"/>
    <property type="gene ID" value="ENSMFAG00000065307.1"/>
</dbReference>
<dbReference type="AlphaFoldDB" id="A0A7N9IBU0"/>
<keyword evidence="3" id="KW-1185">Reference proteome</keyword>
<dbReference type="Proteomes" id="UP000233100">
    <property type="component" value="Chromosome 5"/>
</dbReference>
<feature type="region of interest" description="Disordered" evidence="1">
    <location>
        <begin position="1"/>
        <end position="72"/>
    </location>
</feature>
<organism evidence="2 3">
    <name type="scientific">Macaca fascicularis</name>
    <name type="common">Crab-eating macaque</name>
    <name type="synonym">Cynomolgus monkey</name>
    <dbReference type="NCBI Taxonomy" id="9541"/>
    <lineage>
        <taxon>Eukaryota</taxon>
        <taxon>Metazoa</taxon>
        <taxon>Chordata</taxon>
        <taxon>Craniata</taxon>
        <taxon>Vertebrata</taxon>
        <taxon>Euteleostomi</taxon>
        <taxon>Mammalia</taxon>
        <taxon>Eutheria</taxon>
        <taxon>Euarchontoglires</taxon>
        <taxon>Primates</taxon>
        <taxon>Haplorrhini</taxon>
        <taxon>Catarrhini</taxon>
        <taxon>Cercopithecidae</taxon>
        <taxon>Cercopithecinae</taxon>
        <taxon>Macaca</taxon>
    </lineage>
</organism>
<feature type="compositionally biased region" description="Polar residues" evidence="1">
    <location>
        <begin position="59"/>
        <end position="70"/>
    </location>
</feature>
<dbReference type="PANTHER" id="PTHR12138:SF152">
    <property type="entry name" value="C2H2-TYPE DOMAIN-CONTAINING PROTEIN"/>
    <property type="match status" value="1"/>
</dbReference>